<dbReference type="PANTHER" id="PTHR23354">
    <property type="entry name" value="NUCLEOLAR PROTEIN 7/ESTROGEN RECEPTOR COACTIVATOR-RELATED"/>
    <property type="match status" value="1"/>
</dbReference>
<feature type="compositionally biased region" description="Basic and acidic residues" evidence="10">
    <location>
        <begin position="193"/>
        <end position="203"/>
    </location>
</feature>
<evidence type="ECO:0000256" key="7">
    <source>
        <dbReference type="ARBA" id="ARBA00039594"/>
    </source>
</evidence>
<evidence type="ECO:0000259" key="11">
    <source>
        <dbReference type="PROSITE" id="PS51886"/>
    </source>
</evidence>
<accession>A0ABY7EVC5</accession>
<evidence type="ECO:0000256" key="5">
    <source>
        <dbReference type="ARBA" id="ARBA00023136"/>
    </source>
</evidence>
<dbReference type="Proteomes" id="UP001164746">
    <property type="component" value="Chromosome 8"/>
</dbReference>
<evidence type="ECO:0000256" key="4">
    <source>
        <dbReference type="ARBA" id="ARBA00022490"/>
    </source>
</evidence>
<evidence type="ECO:0000256" key="10">
    <source>
        <dbReference type="SAM" id="MobiDB-lite"/>
    </source>
</evidence>
<sequence>KDSIASTFQSFLPVITNVDWSSTYTILDIVSISYLNHHIPRQHQATWRLLYSNSIHGDSFSQLTRFMVGKGPTVMIVKDKDGHVFGGYVSESWEIRPNFYGDSTCFLFTLKPRLGVYMATGYNENFGFGGQLNYFGMWIDYSFNSGHSKAKPKCTTYGSPQLSGSPEFVVDHLEVWAVGPEKKKNDSDDEDDAKTSILDKDSGAKAILELAGRKHHSEGLRELREDEEMTDEMKRKMNTIPKLL</sequence>
<evidence type="ECO:0000256" key="2">
    <source>
        <dbReference type="ARBA" id="ARBA00004371"/>
    </source>
</evidence>
<evidence type="ECO:0000256" key="6">
    <source>
        <dbReference type="ARBA" id="ARBA00023228"/>
    </source>
</evidence>
<evidence type="ECO:0000256" key="3">
    <source>
        <dbReference type="ARBA" id="ARBA00004496"/>
    </source>
</evidence>
<evidence type="ECO:0000256" key="1">
    <source>
        <dbReference type="ARBA" id="ARBA00004370"/>
    </source>
</evidence>
<keyword evidence="13" id="KW-1185">Reference proteome</keyword>
<protein>
    <recommendedName>
        <fullName evidence="7">MTOR-associated protein MEAK7</fullName>
    </recommendedName>
    <alternativeName>
        <fullName evidence="9">TBC/LysM-associated domain-containing protein 1</fullName>
    </alternativeName>
    <alternativeName>
        <fullName evidence="8">TLD domain-containing protein 1</fullName>
    </alternativeName>
</protein>
<dbReference type="InterPro" id="IPR006571">
    <property type="entry name" value="TLDc_dom"/>
</dbReference>
<dbReference type="PROSITE" id="PS51886">
    <property type="entry name" value="TLDC"/>
    <property type="match status" value="1"/>
</dbReference>
<keyword evidence="6" id="KW-0458">Lysosome</keyword>
<evidence type="ECO:0000313" key="12">
    <source>
        <dbReference type="EMBL" id="WAR12882.1"/>
    </source>
</evidence>
<dbReference type="Pfam" id="PF07534">
    <property type="entry name" value="TLD"/>
    <property type="match status" value="1"/>
</dbReference>
<evidence type="ECO:0000313" key="13">
    <source>
        <dbReference type="Proteomes" id="UP001164746"/>
    </source>
</evidence>
<keyword evidence="5" id="KW-0472">Membrane</keyword>
<comment type="subcellular location">
    <subcellularLocation>
        <location evidence="3">Cytoplasm</location>
    </subcellularLocation>
    <subcellularLocation>
        <location evidence="2">Lysosome</location>
    </subcellularLocation>
    <subcellularLocation>
        <location evidence="1">Membrane</location>
    </subcellularLocation>
</comment>
<feature type="domain" description="TLDc" evidence="11">
    <location>
        <begin position="25"/>
        <end position="179"/>
    </location>
</feature>
<name>A0ABY7EVC5_MYAAR</name>
<dbReference type="SMART" id="SM00584">
    <property type="entry name" value="TLDc"/>
    <property type="match status" value="1"/>
</dbReference>
<dbReference type="EMBL" id="CP111019">
    <property type="protein sequence ID" value="WAR12882.1"/>
    <property type="molecule type" value="Genomic_DNA"/>
</dbReference>
<feature type="region of interest" description="Disordered" evidence="10">
    <location>
        <begin position="180"/>
        <end position="244"/>
    </location>
</feature>
<gene>
    <name evidence="12" type="ORF">MAR_027062</name>
</gene>
<dbReference type="PANTHER" id="PTHR23354:SF131">
    <property type="entry name" value="MTOR-ASSOCIATED PROTEIN MEAK7"/>
    <property type="match status" value="1"/>
</dbReference>
<proteinExistence type="predicted"/>
<evidence type="ECO:0000256" key="8">
    <source>
        <dbReference type="ARBA" id="ARBA00041780"/>
    </source>
</evidence>
<evidence type="ECO:0000256" key="9">
    <source>
        <dbReference type="ARBA" id="ARBA00042134"/>
    </source>
</evidence>
<organism evidence="12 13">
    <name type="scientific">Mya arenaria</name>
    <name type="common">Soft-shell clam</name>
    <dbReference type="NCBI Taxonomy" id="6604"/>
    <lineage>
        <taxon>Eukaryota</taxon>
        <taxon>Metazoa</taxon>
        <taxon>Spiralia</taxon>
        <taxon>Lophotrochozoa</taxon>
        <taxon>Mollusca</taxon>
        <taxon>Bivalvia</taxon>
        <taxon>Autobranchia</taxon>
        <taxon>Heteroconchia</taxon>
        <taxon>Euheterodonta</taxon>
        <taxon>Imparidentia</taxon>
        <taxon>Neoheterodontei</taxon>
        <taxon>Myida</taxon>
        <taxon>Myoidea</taxon>
        <taxon>Myidae</taxon>
        <taxon>Mya</taxon>
    </lineage>
</organism>
<reference evidence="12" key="1">
    <citation type="submission" date="2022-11" db="EMBL/GenBank/DDBJ databases">
        <title>Centuries of genome instability and evolution in soft-shell clam transmissible cancer (bioRxiv).</title>
        <authorList>
            <person name="Hart S.F.M."/>
            <person name="Yonemitsu M.A."/>
            <person name="Giersch R.M."/>
            <person name="Beal B.F."/>
            <person name="Arriagada G."/>
            <person name="Davis B.W."/>
            <person name="Ostrander E.A."/>
            <person name="Goff S.P."/>
            <person name="Metzger M.J."/>
        </authorList>
    </citation>
    <scope>NUCLEOTIDE SEQUENCE</scope>
    <source>
        <strain evidence="12">MELC-2E11</strain>
        <tissue evidence="12">Siphon/mantle</tissue>
    </source>
</reference>
<feature type="non-terminal residue" evidence="12">
    <location>
        <position position="244"/>
    </location>
</feature>
<keyword evidence="4" id="KW-0963">Cytoplasm</keyword>